<feature type="transmembrane region" description="Helical" evidence="1">
    <location>
        <begin position="75"/>
        <end position="96"/>
    </location>
</feature>
<reference evidence="2 3" key="1">
    <citation type="submission" date="2020-07" db="EMBL/GenBank/DDBJ databases">
        <title>Luteimonas sp. SJ-92.</title>
        <authorList>
            <person name="Huang X.-X."/>
            <person name="Xu L."/>
            <person name="Sun J.-Q."/>
        </authorList>
    </citation>
    <scope>NUCLEOTIDE SEQUENCE [LARGE SCALE GENOMIC DNA]</scope>
    <source>
        <strain evidence="2 3">SJ-92</strain>
    </source>
</reference>
<dbReference type="Proteomes" id="UP000578091">
    <property type="component" value="Unassembled WGS sequence"/>
</dbReference>
<comment type="caution">
    <text evidence="2">The sequence shown here is derived from an EMBL/GenBank/DDBJ whole genome shotgun (WGS) entry which is preliminary data.</text>
</comment>
<sequence>MIRIGFIVLSLPAWLGIKAAMQDDFSAPPSWDFPLIFIGFSTFSVVALSVFRTDKEWVAPSWRANPFDIGRPLEGFHLSGWSFVAGAAALLLASLLQEQGDWAWVFPGCIGVGLLAGVRLVSIPEQRRGA</sequence>
<name>A0A853JED9_9GAMM</name>
<evidence type="ECO:0000313" key="3">
    <source>
        <dbReference type="Proteomes" id="UP000578091"/>
    </source>
</evidence>
<keyword evidence="3" id="KW-1185">Reference proteome</keyword>
<proteinExistence type="predicted"/>
<organism evidence="2 3">
    <name type="scientific">Luteimonas salinisoli</name>
    <dbReference type="NCBI Taxonomy" id="2752307"/>
    <lineage>
        <taxon>Bacteria</taxon>
        <taxon>Pseudomonadati</taxon>
        <taxon>Pseudomonadota</taxon>
        <taxon>Gammaproteobacteria</taxon>
        <taxon>Lysobacterales</taxon>
        <taxon>Lysobacteraceae</taxon>
        <taxon>Luteimonas</taxon>
    </lineage>
</organism>
<feature type="transmembrane region" description="Helical" evidence="1">
    <location>
        <begin position="35"/>
        <end position="54"/>
    </location>
</feature>
<feature type="transmembrane region" description="Helical" evidence="1">
    <location>
        <begin position="102"/>
        <end position="121"/>
    </location>
</feature>
<accession>A0A853JED9</accession>
<dbReference type="AlphaFoldDB" id="A0A853JED9"/>
<dbReference type="EMBL" id="JACCKA010000085">
    <property type="protein sequence ID" value="NZA27696.1"/>
    <property type="molecule type" value="Genomic_DNA"/>
</dbReference>
<evidence type="ECO:0000256" key="1">
    <source>
        <dbReference type="SAM" id="Phobius"/>
    </source>
</evidence>
<protein>
    <submittedName>
        <fullName evidence="2">Uncharacterized protein</fullName>
    </submittedName>
</protein>
<gene>
    <name evidence="2" type="ORF">H0E84_15045</name>
</gene>
<keyword evidence="1" id="KW-0812">Transmembrane</keyword>
<dbReference type="RefSeq" id="WP_180679464.1">
    <property type="nucleotide sequence ID" value="NZ_JACCKA010000085.1"/>
</dbReference>
<keyword evidence="1" id="KW-0472">Membrane</keyword>
<keyword evidence="1" id="KW-1133">Transmembrane helix</keyword>
<evidence type="ECO:0000313" key="2">
    <source>
        <dbReference type="EMBL" id="NZA27696.1"/>
    </source>
</evidence>